<reference evidence="3" key="1">
    <citation type="submission" date="2022-11" db="EMBL/GenBank/DDBJ databases">
        <authorList>
            <person name="Petersen C."/>
        </authorList>
    </citation>
    <scope>NUCLEOTIDE SEQUENCE</scope>
    <source>
        <strain evidence="3">IBT 30761</strain>
    </source>
</reference>
<feature type="region of interest" description="Disordered" evidence="1">
    <location>
        <begin position="24"/>
        <end position="46"/>
    </location>
</feature>
<organism evidence="3 4">
    <name type="scientific">Penicillium argentinense</name>
    <dbReference type="NCBI Taxonomy" id="1131581"/>
    <lineage>
        <taxon>Eukaryota</taxon>
        <taxon>Fungi</taxon>
        <taxon>Dikarya</taxon>
        <taxon>Ascomycota</taxon>
        <taxon>Pezizomycotina</taxon>
        <taxon>Eurotiomycetes</taxon>
        <taxon>Eurotiomycetidae</taxon>
        <taxon>Eurotiales</taxon>
        <taxon>Aspergillaceae</taxon>
        <taxon>Penicillium</taxon>
    </lineage>
</organism>
<comment type="caution">
    <text evidence="3">The sequence shown here is derived from an EMBL/GenBank/DDBJ whole genome shotgun (WGS) entry which is preliminary data.</text>
</comment>
<dbReference type="AlphaFoldDB" id="A0A9W9F7R1"/>
<dbReference type="RefSeq" id="XP_056473288.1">
    <property type="nucleotide sequence ID" value="XM_056619922.1"/>
</dbReference>
<evidence type="ECO:0000256" key="1">
    <source>
        <dbReference type="SAM" id="MobiDB-lite"/>
    </source>
</evidence>
<protein>
    <submittedName>
        <fullName evidence="3">Uncharacterized protein</fullName>
    </submittedName>
</protein>
<dbReference type="OrthoDB" id="5192261at2759"/>
<gene>
    <name evidence="3" type="ORF">N7532_007429</name>
</gene>
<dbReference type="EMBL" id="JAPQKI010000006">
    <property type="protein sequence ID" value="KAJ5095138.1"/>
    <property type="molecule type" value="Genomic_DNA"/>
</dbReference>
<dbReference type="GeneID" id="81358901"/>
<name>A0A9W9F7R1_9EURO</name>
<sequence>MKPSTVFSAFVTLALATAIPVSEPETGTEVDNTLTRRDPSDESGNSQFVLQCEGETLPAPGGASGEGEGGSSYFDKNLLFNAQGAKIEPEACTSDGSTCSNCLFSGGGLSSPTNVTGCWNPPGGQRGCQLSFKYNGYDYDTEKGESKCGHLSGFKPFAFDLSAVCYFDV</sequence>
<evidence type="ECO:0000256" key="2">
    <source>
        <dbReference type="SAM" id="SignalP"/>
    </source>
</evidence>
<evidence type="ECO:0000313" key="3">
    <source>
        <dbReference type="EMBL" id="KAJ5095138.1"/>
    </source>
</evidence>
<evidence type="ECO:0000313" key="4">
    <source>
        <dbReference type="Proteomes" id="UP001149074"/>
    </source>
</evidence>
<keyword evidence="2" id="KW-0732">Signal</keyword>
<keyword evidence="4" id="KW-1185">Reference proteome</keyword>
<feature type="signal peptide" evidence="2">
    <location>
        <begin position="1"/>
        <end position="16"/>
    </location>
</feature>
<reference evidence="3" key="2">
    <citation type="journal article" date="2023" name="IMA Fungus">
        <title>Comparative genomic study of the Penicillium genus elucidates a diverse pangenome and 15 lateral gene transfer events.</title>
        <authorList>
            <person name="Petersen C."/>
            <person name="Sorensen T."/>
            <person name="Nielsen M.R."/>
            <person name="Sondergaard T.E."/>
            <person name="Sorensen J.L."/>
            <person name="Fitzpatrick D.A."/>
            <person name="Frisvad J.C."/>
            <person name="Nielsen K.L."/>
        </authorList>
    </citation>
    <scope>NUCLEOTIDE SEQUENCE</scope>
    <source>
        <strain evidence="3">IBT 30761</strain>
    </source>
</reference>
<feature type="chain" id="PRO_5040774980" evidence="2">
    <location>
        <begin position="17"/>
        <end position="169"/>
    </location>
</feature>
<accession>A0A9W9F7R1</accession>
<dbReference type="Proteomes" id="UP001149074">
    <property type="component" value="Unassembled WGS sequence"/>
</dbReference>
<proteinExistence type="predicted"/>